<dbReference type="InterPro" id="IPR014710">
    <property type="entry name" value="RmlC-like_jellyroll"/>
</dbReference>
<sequence length="223" mass="25039">MIQYGEILEQTDLFAGIESNDIEAMMGCLNARSMEYEKNEMLLWEGDKVNDIGIVLSGHGRSIKEDISGKTVIVTLLEKGSLIGVLLAASRERRSPVSVQALGHLSVLFIPMENVLKRCTKACARHDRLLRNVLDGIAEKALILHDRNDCLIKPSVREKVLTYLTGLAKAQGSCTITLPFDRCAMAEYLNVDRSALSRELSKMRKDGLIDFYKNNFKLLYNKF</sequence>
<accession>A0A1D8GN67</accession>
<evidence type="ECO:0000259" key="5">
    <source>
        <dbReference type="PROSITE" id="PS51063"/>
    </source>
</evidence>
<evidence type="ECO:0000256" key="2">
    <source>
        <dbReference type="ARBA" id="ARBA00023125"/>
    </source>
</evidence>
<keyword evidence="2" id="KW-0238">DNA-binding</keyword>
<dbReference type="GO" id="GO:0003700">
    <property type="term" value="F:DNA-binding transcription factor activity"/>
    <property type="evidence" value="ECO:0007669"/>
    <property type="project" value="TreeGrafter"/>
</dbReference>
<dbReference type="Gene3D" id="2.60.120.10">
    <property type="entry name" value="Jelly Rolls"/>
    <property type="match status" value="1"/>
</dbReference>
<dbReference type="AlphaFoldDB" id="A0A1D8GN67"/>
<keyword evidence="7" id="KW-1185">Reference proteome</keyword>
<dbReference type="GO" id="GO:0003677">
    <property type="term" value="F:DNA binding"/>
    <property type="evidence" value="ECO:0007669"/>
    <property type="project" value="UniProtKB-KW"/>
</dbReference>
<dbReference type="InterPro" id="IPR018490">
    <property type="entry name" value="cNMP-bd_dom_sf"/>
</dbReference>
<evidence type="ECO:0000256" key="1">
    <source>
        <dbReference type="ARBA" id="ARBA00023015"/>
    </source>
</evidence>
<dbReference type="Pfam" id="PF13545">
    <property type="entry name" value="HTH_Crp_2"/>
    <property type="match status" value="1"/>
</dbReference>
<dbReference type="PANTHER" id="PTHR24567">
    <property type="entry name" value="CRP FAMILY TRANSCRIPTIONAL REGULATORY PROTEIN"/>
    <property type="match status" value="1"/>
</dbReference>
<dbReference type="SUPFAM" id="SSF46785">
    <property type="entry name" value="Winged helix' DNA-binding domain"/>
    <property type="match status" value="1"/>
</dbReference>
<evidence type="ECO:0000259" key="4">
    <source>
        <dbReference type="PROSITE" id="PS50042"/>
    </source>
</evidence>
<dbReference type="InterPro" id="IPR000595">
    <property type="entry name" value="cNMP-bd_dom"/>
</dbReference>
<dbReference type="PROSITE" id="PS50042">
    <property type="entry name" value="CNMP_BINDING_3"/>
    <property type="match status" value="1"/>
</dbReference>
<dbReference type="InterPro" id="IPR050397">
    <property type="entry name" value="Env_Response_Regulators"/>
</dbReference>
<dbReference type="Pfam" id="PF00027">
    <property type="entry name" value="cNMP_binding"/>
    <property type="match status" value="1"/>
</dbReference>
<dbReference type="CDD" id="cd00038">
    <property type="entry name" value="CAP_ED"/>
    <property type="match status" value="1"/>
</dbReference>
<protein>
    <submittedName>
        <fullName evidence="6">Transcriptional regulator</fullName>
    </submittedName>
</protein>
<evidence type="ECO:0000313" key="6">
    <source>
        <dbReference type="EMBL" id="AOT72317.1"/>
    </source>
</evidence>
<dbReference type="STRING" id="1424294.Gferi_23875"/>
<dbReference type="PROSITE" id="PS51063">
    <property type="entry name" value="HTH_CRP_2"/>
    <property type="match status" value="1"/>
</dbReference>
<organism evidence="6 7">
    <name type="scientific">Geosporobacter ferrireducens</name>
    <dbReference type="NCBI Taxonomy" id="1424294"/>
    <lineage>
        <taxon>Bacteria</taxon>
        <taxon>Bacillati</taxon>
        <taxon>Bacillota</taxon>
        <taxon>Clostridia</taxon>
        <taxon>Peptostreptococcales</taxon>
        <taxon>Thermotaleaceae</taxon>
        <taxon>Geosporobacter</taxon>
    </lineage>
</organism>
<gene>
    <name evidence="6" type="ORF">Gferi_23875</name>
</gene>
<dbReference type="InterPro" id="IPR012318">
    <property type="entry name" value="HTH_CRP"/>
</dbReference>
<dbReference type="RefSeq" id="WP_069980626.1">
    <property type="nucleotide sequence ID" value="NZ_CP017269.1"/>
</dbReference>
<dbReference type="Proteomes" id="UP000095743">
    <property type="component" value="Chromosome"/>
</dbReference>
<proteinExistence type="predicted"/>
<dbReference type="GO" id="GO:0005829">
    <property type="term" value="C:cytosol"/>
    <property type="evidence" value="ECO:0007669"/>
    <property type="project" value="TreeGrafter"/>
</dbReference>
<keyword evidence="1" id="KW-0805">Transcription regulation</keyword>
<evidence type="ECO:0000256" key="3">
    <source>
        <dbReference type="ARBA" id="ARBA00023163"/>
    </source>
</evidence>
<name>A0A1D8GN67_9FIRM</name>
<dbReference type="PANTHER" id="PTHR24567:SF58">
    <property type="entry name" value="CYCLIC AMP-BINDING REGULATORY PROTEIN"/>
    <property type="match status" value="1"/>
</dbReference>
<reference evidence="6 7" key="1">
    <citation type="submission" date="2016-09" db="EMBL/GenBank/DDBJ databases">
        <title>Genomic analysis reveals versatility of anaerobic energy metabolism of Geosporobacter ferrireducens IRF9 of phylum Firmicutes.</title>
        <authorList>
            <person name="Kim S.-J."/>
        </authorList>
    </citation>
    <scope>NUCLEOTIDE SEQUENCE [LARGE SCALE GENOMIC DNA]</scope>
    <source>
        <strain evidence="6 7">IRF9</strain>
    </source>
</reference>
<keyword evidence="3" id="KW-0804">Transcription</keyword>
<dbReference type="InterPro" id="IPR036390">
    <property type="entry name" value="WH_DNA-bd_sf"/>
</dbReference>
<dbReference type="EMBL" id="CP017269">
    <property type="protein sequence ID" value="AOT72317.1"/>
    <property type="molecule type" value="Genomic_DNA"/>
</dbReference>
<feature type="domain" description="HTH crp-type" evidence="5">
    <location>
        <begin position="154"/>
        <end position="222"/>
    </location>
</feature>
<dbReference type="SUPFAM" id="SSF51206">
    <property type="entry name" value="cAMP-binding domain-like"/>
    <property type="match status" value="1"/>
</dbReference>
<feature type="domain" description="Cyclic nucleotide-binding" evidence="4">
    <location>
        <begin position="13"/>
        <end position="110"/>
    </location>
</feature>
<evidence type="ECO:0000313" key="7">
    <source>
        <dbReference type="Proteomes" id="UP000095743"/>
    </source>
</evidence>
<dbReference type="KEGG" id="gfe:Gferi_23875"/>